<dbReference type="InterPro" id="IPR017907">
    <property type="entry name" value="Znf_RING_CS"/>
</dbReference>
<feature type="region of interest" description="Disordered" evidence="5">
    <location>
        <begin position="283"/>
        <end position="306"/>
    </location>
</feature>
<feature type="domain" description="RING-type" evidence="7">
    <location>
        <begin position="308"/>
        <end position="367"/>
    </location>
</feature>
<feature type="transmembrane region" description="Helical" evidence="6">
    <location>
        <begin position="116"/>
        <end position="137"/>
    </location>
</feature>
<dbReference type="InterPro" id="IPR013083">
    <property type="entry name" value="Znf_RING/FYVE/PHD"/>
</dbReference>
<feature type="compositionally biased region" description="Basic and acidic residues" evidence="5">
    <location>
        <begin position="296"/>
        <end position="306"/>
    </location>
</feature>
<organism evidence="8 9">
    <name type="scientific">Botrytis tulipae</name>
    <dbReference type="NCBI Taxonomy" id="87230"/>
    <lineage>
        <taxon>Eukaryota</taxon>
        <taxon>Fungi</taxon>
        <taxon>Dikarya</taxon>
        <taxon>Ascomycota</taxon>
        <taxon>Pezizomycotina</taxon>
        <taxon>Leotiomycetes</taxon>
        <taxon>Helotiales</taxon>
        <taxon>Sclerotiniaceae</taxon>
        <taxon>Botrytis</taxon>
    </lineage>
</organism>
<dbReference type="PANTHER" id="PTHR12109:SF5">
    <property type="entry name" value="RING-TYPE DOMAIN-CONTAINING PROTEIN"/>
    <property type="match status" value="1"/>
</dbReference>
<keyword evidence="1" id="KW-0479">Metal-binding</keyword>
<reference evidence="8 9" key="1">
    <citation type="submission" date="2017-12" db="EMBL/GenBank/DDBJ databases">
        <title>Comparative genomics of Botrytis spp.</title>
        <authorList>
            <person name="Valero-Jimenez C.A."/>
            <person name="Tapia P."/>
            <person name="Veloso J."/>
            <person name="Silva-Moreno E."/>
            <person name="Staats M."/>
            <person name="Valdes J.H."/>
            <person name="Van Kan J.A.L."/>
        </authorList>
    </citation>
    <scope>NUCLEOTIDE SEQUENCE [LARGE SCALE GENOMIC DNA]</scope>
    <source>
        <strain evidence="8 9">Bt9001</strain>
    </source>
</reference>
<dbReference type="InterPro" id="IPR001841">
    <property type="entry name" value="Znf_RING"/>
</dbReference>
<feature type="compositionally biased region" description="Acidic residues" evidence="5">
    <location>
        <begin position="283"/>
        <end position="295"/>
    </location>
</feature>
<accession>A0A4Z1EWL4</accession>
<evidence type="ECO:0000256" key="6">
    <source>
        <dbReference type="SAM" id="Phobius"/>
    </source>
</evidence>
<dbReference type="InterPro" id="IPR018957">
    <property type="entry name" value="Znf_C3HC4_RING-type"/>
</dbReference>
<evidence type="ECO:0000256" key="3">
    <source>
        <dbReference type="ARBA" id="ARBA00022833"/>
    </source>
</evidence>
<dbReference type="PROSITE" id="PS00518">
    <property type="entry name" value="ZF_RING_1"/>
    <property type="match status" value="1"/>
</dbReference>
<sequence>MDLNSFITLQIDVLISSCNISLQLILWVSEIRFSSAYTSQQSSSKSISKYLPENTREPKIQENLLSQPTAVMKNVMWNVISTTGIDIGYLKCIFETSTNSQPEMESRNKKIERNPLAAFIAISIFSLIILITFIYQLHNFLLNPHPLQPKTNHPNTQDSTLNKLINPIPLAPHQHPEHPQANQQEVINYFNPRFQGIPDLPHLRRQVRENMDAIFAGAMVPWPEIMQKGFGYTTTAEIDREMGLQRRGRGAVQNGNANGAFPRDGGDTPGWMLALFEHGYGDGDGDGNADADTDADAPKKKEEEKSTCPICTDELPTKAAIAKPCRHRFCTMCLEDWMEHLRGVERGKGKGKGKGMREGQKIRCPVCGVGIRRVRRGGGLMDRVDRALRRGG</sequence>
<keyword evidence="9" id="KW-1185">Reference proteome</keyword>
<keyword evidence="6" id="KW-0812">Transmembrane</keyword>
<proteinExistence type="predicted"/>
<keyword evidence="6" id="KW-0472">Membrane</keyword>
<name>A0A4Z1EWL4_9HELO</name>
<comment type="caution">
    <text evidence="8">The sequence shown here is derived from an EMBL/GenBank/DDBJ whole genome shotgun (WGS) entry which is preliminary data.</text>
</comment>
<dbReference type="SUPFAM" id="SSF57850">
    <property type="entry name" value="RING/U-box"/>
    <property type="match status" value="1"/>
</dbReference>
<dbReference type="InterPro" id="IPR047126">
    <property type="entry name" value="RNF141-like"/>
</dbReference>
<evidence type="ECO:0000256" key="4">
    <source>
        <dbReference type="PROSITE-ProRule" id="PRU00175"/>
    </source>
</evidence>
<evidence type="ECO:0000256" key="2">
    <source>
        <dbReference type="ARBA" id="ARBA00022771"/>
    </source>
</evidence>
<keyword evidence="2 4" id="KW-0863">Zinc-finger</keyword>
<dbReference type="SMART" id="SM00184">
    <property type="entry name" value="RING"/>
    <property type="match status" value="1"/>
</dbReference>
<dbReference type="Gene3D" id="3.30.40.10">
    <property type="entry name" value="Zinc/RING finger domain, C3HC4 (zinc finger)"/>
    <property type="match status" value="1"/>
</dbReference>
<dbReference type="AlphaFoldDB" id="A0A4Z1EWL4"/>
<keyword evidence="6" id="KW-1133">Transmembrane helix</keyword>
<dbReference type="GO" id="GO:0008270">
    <property type="term" value="F:zinc ion binding"/>
    <property type="evidence" value="ECO:0007669"/>
    <property type="project" value="UniProtKB-KW"/>
</dbReference>
<evidence type="ECO:0000256" key="5">
    <source>
        <dbReference type="SAM" id="MobiDB-lite"/>
    </source>
</evidence>
<dbReference type="Proteomes" id="UP000297777">
    <property type="component" value="Unassembled WGS sequence"/>
</dbReference>
<evidence type="ECO:0000313" key="9">
    <source>
        <dbReference type="Proteomes" id="UP000297777"/>
    </source>
</evidence>
<dbReference type="EMBL" id="PQXH01000047">
    <property type="protein sequence ID" value="TGO14853.1"/>
    <property type="molecule type" value="Genomic_DNA"/>
</dbReference>
<evidence type="ECO:0000259" key="7">
    <source>
        <dbReference type="PROSITE" id="PS50089"/>
    </source>
</evidence>
<evidence type="ECO:0000313" key="8">
    <source>
        <dbReference type="EMBL" id="TGO14853.1"/>
    </source>
</evidence>
<dbReference type="OrthoDB" id="8062037at2759"/>
<protein>
    <recommendedName>
        <fullName evidence="7">RING-type domain-containing protein</fullName>
    </recommendedName>
</protein>
<dbReference type="Pfam" id="PF00097">
    <property type="entry name" value="zf-C3HC4"/>
    <property type="match status" value="1"/>
</dbReference>
<keyword evidence="3" id="KW-0862">Zinc</keyword>
<dbReference type="PROSITE" id="PS50089">
    <property type="entry name" value="ZF_RING_2"/>
    <property type="match status" value="1"/>
</dbReference>
<gene>
    <name evidence="8" type="ORF">BTUL_0047g00150</name>
</gene>
<evidence type="ECO:0000256" key="1">
    <source>
        <dbReference type="ARBA" id="ARBA00022723"/>
    </source>
</evidence>
<dbReference type="PANTHER" id="PTHR12109">
    <property type="entry name" value="RING FINGER PROTEIN 141-RELATED"/>
    <property type="match status" value="1"/>
</dbReference>
<feature type="region of interest" description="Disordered" evidence="5">
    <location>
        <begin position="247"/>
        <end position="266"/>
    </location>
</feature>